<evidence type="ECO:0000256" key="4">
    <source>
        <dbReference type="ARBA" id="ARBA00022741"/>
    </source>
</evidence>
<evidence type="ECO:0000256" key="8">
    <source>
        <dbReference type="ARBA" id="ARBA00033408"/>
    </source>
</evidence>
<dbReference type="PANTHER" id="PTHR11059">
    <property type="entry name" value="DNA REPAIR PROTEIN RECN"/>
    <property type="match status" value="1"/>
</dbReference>
<accession>A0A841RFJ3</accession>
<evidence type="ECO:0000256" key="10">
    <source>
        <dbReference type="SAM" id="Coils"/>
    </source>
</evidence>
<dbReference type="GO" id="GO:0006310">
    <property type="term" value="P:DNA recombination"/>
    <property type="evidence" value="ECO:0007669"/>
    <property type="project" value="InterPro"/>
</dbReference>
<dbReference type="InterPro" id="IPR027417">
    <property type="entry name" value="P-loop_NTPase"/>
</dbReference>
<evidence type="ECO:0000256" key="1">
    <source>
        <dbReference type="ARBA" id="ARBA00003618"/>
    </source>
</evidence>
<comment type="caution">
    <text evidence="12">The sequence shown here is derived from an EMBL/GenBank/DDBJ whole genome shotgun (WGS) entry which is preliminary data.</text>
</comment>
<feature type="coiled-coil region" evidence="10">
    <location>
        <begin position="319"/>
        <end position="363"/>
    </location>
</feature>
<reference evidence="12 13" key="1">
    <citation type="submission" date="2020-08" db="EMBL/GenBank/DDBJ databases">
        <title>Genomic Encyclopedia of Type Strains, Phase IV (KMG-IV): sequencing the most valuable type-strain genomes for metagenomic binning, comparative biology and taxonomic classification.</title>
        <authorList>
            <person name="Goeker M."/>
        </authorList>
    </citation>
    <scope>NUCLEOTIDE SEQUENCE [LARGE SCALE GENOMIC DNA]</scope>
    <source>
        <strain evidence="12 13">DSM 2461</strain>
    </source>
</reference>
<evidence type="ECO:0000313" key="12">
    <source>
        <dbReference type="EMBL" id="MBB6481987.1"/>
    </source>
</evidence>
<dbReference type="SUPFAM" id="SSF52540">
    <property type="entry name" value="P-loop containing nucleoside triphosphate hydrolases"/>
    <property type="match status" value="1"/>
</dbReference>
<dbReference type="InterPro" id="IPR004604">
    <property type="entry name" value="DNA_recomb/repair_RecN"/>
</dbReference>
<dbReference type="GO" id="GO:0009432">
    <property type="term" value="P:SOS response"/>
    <property type="evidence" value="ECO:0007669"/>
    <property type="project" value="TreeGrafter"/>
</dbReference>
<dbReference type="AlphaFoldDB" id="A0A841RFJ3"/>
<evidence type="ECO:0000256" key="9">
    <source>
        <dbReference type="PIRNR" id="PIRNR003128"/>
    </source>
</evidence>
<keyword evidence="13" id="KW-1185">Reference proteome</keyword>
<evidence type="ECO:0000256" key="5">
    <source>
        <dbReference type="ARBA" id="ARBA00022763"/>
    </source>
</evidence>
<evidence type="ECO:0000313" key="13">
    <source>
        <dbReference type="Proteomes" id="UP000587760"/>
    </source>
</evidence>
<evidence type="ECO:0000256" key="2">
    <source>
        <dbReference type="ARBA" id="ARBA00009441"/>
    </source>
</evidence>
<dbReference type="GO" id="GO:0043590">
    <property type="term" value="C:bacterial nucleoid"/>
    <property type="evidence" value="ECO:0007669"/>
    <property type="project" value="TreeGrafter"/>
</dbReference>
<evidence type="ECO:0000256" key="7">
    <source>
        <dbReference type="ARBA" id="ARBA00023204"/>
    </source>
</evidence>
<dbReference type="GO" id="GO:0006281">
    <property type="term" value="P:DNA repair"/>
    <property type="evidence" value="ECO:0007669"/>
    <property type="project" value="UniProtKB-KW"/>
</dbReference>
<dbReference type="RefSeq" id="WP_184748216.1">
    <property type="nucleotide sequence ID" value="NZ_JACHGJ010000008.1"/>
</dbReference>
<dbReference type="PIRSF" id="PIRSF003128">
    <property type="entry name" value="RecN"/>
    <property type="match status" value="1"/>
</dbReference>
<dbReference type="InterPro" id="IPR003395">
    <property type="entry name" value="RecF/RecN/SMC_N"/>
</dbReference>
<gene>
    <name evidence="12" type="ORF">HNR50_003668</name>
</gene>
<dbReference type="Gene3D" id="3.40.50.300">
    <property type="entry name" value="P-loop containing nucleotide triphosphate hydrolases"/>
    <property type="match status" value="2"/>
</dbReference>
<dbReference type="CDD" id="cd03241">
    <property type="entry name" value="ABC_RecN"/>
    <property type="match status" value="2"/>
</dbReference>
<comment type="function">
    <text evidence="1 9">May be involved in recombinational repair of damaged DNA.</text>
</comment>
<dbReference type="PANTHER" id="PTHR11059:SF0">
    <property type="entry name" value="DNA REPAIR PROTEIN RECN"/>
    <property type="match status" value="1"/>
</dbReference>
<name>A0A841RFJ3_9SPIO</name>
<dbReference type="NCBIfam" id="TIGR00634">
    <property type="entry name" value="recN"/>
    <property type="match status" value="1"/>
</dbReference>
<dbReference type="GO" id="GO:0005524">
    <property type="term" value="F:ATP binding"/>
    <property type="evidence" value="ECO:0007669"/>
    <property type="project" value="UniProtKB-KW"/>
</dbReference>
<dbReference type="Proteomes" id="UP000587760">
    <property type="component" value="Unassembled WGS sequence"/>
</dbReference>
<keyword evidence="4" id="KW-0547">Nucleotide-binding</keyword>
<dbReference type="EMBL" id="JACHGJ010000008">
    <property type="protein sequence ID" value="MBB6481987.1"/>
    <property type="molecule type" value="Genomic_DNA"/>
</dbReference>
<evidence type="ECO:0000256" key="3">
    <source>
        <dbReference type="ARBA" id="ARBA00021315"/>
    </source>
</evidence>
<keyword evidence="10" id="KW-0175">Coiled coil</keyword>
<keyword evidence="6" id="KW-0067">ATP-binding</keyword>
<comment type="similarity">
    <text evidence="2 9">Belongs to the RecN family.</text>
</comment>
<feature type="domain" description="RecF/RecN/SMC N-terminal" evidence="11">
    <location>
        <begin position="1"/>
        <end position="511"/>
    </location>
</feature>
<evidence type="ECO:0000259" key="11">
    <source>
        <dbReference type="Pfam" id="PF02463"/>
    </source>
</evidence>
<keyword evidence="7 9" id="KW-0234">DNA repair</keyword>
<dbReference type="Pfam" id="PF02463">
    <property type="entry name" value="SMC_N"/>
    <property type="match status" value="1"/>
</dbReference>
<keyword evidence="5 9" id="KW-0227">DNA damage</keyword>
<proteinExistence type="inferred from homology"/>
<feature type="coiled-coil region" evidence="10">
    <location>
        <begin position="160"/>
        <end position="201"/>
    </location>
</feature>
<sequence>MLEELNVKNFALIDDITVSFSAGFNVLSGETGAGKSILVGALGVLLGKKADTSFIRNGCQEAVISGILNVSGHREIPNWMAKHGITDEEGTLIIRRTLKRTGRGSIYVQSVPVLRADLEELTSYLVDMHSQHEHQSLFVIENHRKLLDRFAGLEKEAVAFNELFQSLSRMKKNMKQLQESKEDHVLLIEKLKKEIAEIESAELVSGEEEVLEKDIALLSRREEVFSSIEAFRSLISENRGGVLSRLREAGSTLDSLSEIDDGLSPLQKRLESSFYELEDIVDTLRTYQQQFEINPEELPRKEERLALISSLEKKYGNTLDEVLQTCEGHKQKLLELEDSEFDIDKLKNKIEAETERLKVAALALSEKRTDAAVKLQSRIESNLKELGMSSARFIVDLDRQKNKSGTPVYAPWGIDSIEFLLSANSGEPEKPLRSVASGGEISRVMLALKTVLADSDDVSSLVFDEIDTGIGGEVALAVGAHMRDLAQYKQVLSITHLASIAVFADNHIIVKKDLIDGRTVTSVSNLGKGERAGEIARMLSGDRDGTASLSHAEEMLRTYGSV</sequence>
<organism evidence="12 13">
    <name type="scientific">Spirochaeta isovalerica</name>
    <dbReference type="NCBI Taxonomy" id="150"/>
    <lineage>
        <taxon>Bacteria</taxon>
        <taxon>Pseudomonadati</taxon>
        <taxon>Spirochaetota</taxon>
        <taxon>Spirochaetia</taxon>
        <taxon>Spirochaetales</taxon>
        <taxon>Spirochaetaceae</taxon>
        <taxon>Spirochaeta</taxon>
    </lineage>
</organism>
<protein>
    <recommendedName>
        <fullName evidence="3 9">DNA repair protein RecN</fullName>
    </recommendedName>
    <alternativeName>
        <fullName evidence="8 9">Recombination protein N</fullName>
    </alternativeName>
</protein>
<evidence type="ECO:0000256" key="6">
    <source>
        <dbReference type="ARBA" id="ARBA00022840"/>
    </source>
</evidence>